<dbReference type="InterPro" id="IPR000719">
    <property type="entry name" value="Prot_kinase_dom"/>
</dbReference>
<protein>
    <recommendedName>
        <fullName evidence="1">Protein kinase domain-containing protein</fullName>
    </recommendedName>
</protein>
<dbReference type="GO" id="GO:0004672">
    <property type="term" value="F:protein kinase activity"/>
    <property type="evidence" value="ECO:0007669"/>
    <property type="project" value="InterPro"/>
</dbReference>
<accession>A0A5J5F9F0</accession>
<dbReference type="InterPro" id="IPR052396">
    <property type="entry name" value="Meiotic_Drive_Suppr_Kinase"/>
</dbReference>
<evidence type="ECO:0000313" key="3">
    <source>
        <dbReference type="Proteomes" id="UP000326924"/>
    </source>
</evidence>
<dbReference type="PANTHER" id="PTHR37171">
    <property type="entry name" value="SERINE/THREONINE-PROTEIN KINASE YRZF-RELATED"/>
    <property type="match status" value="1"/>
</dbReference>
<feature type="domain" description="Protein kinase" evidence="1">
    <location>
        <begin position="6"/>
        <end position="212"/>
    </location>
</feature>
<dbReference type="GO" id="GO:0005524">
    <property type="term" value="F:ATP binding"/>
    <property type="evidence" value="ECO:0007669"/>
    <property type="project" value="InterPro"/>
</dbReference>
<organism evidence="2 3">
    <name type="scientific">Sphaerosporella brunnea</name>
    <dbReference type="NCBI Taxonomy" id="1250544"/>
    <lineage>
        <taxon>Eukaryota</taxon>
        <taxon>Fungi</taxon>
        <taxon>Dikarya</taxon>
        <taxon>Ascomycota</taxon>
        <taxon>Pezizomycotina</taxon>
        <taxon>Pezizomycetes</taxon>
        <taxon>Pezizales</taxon>
        <taxon>Pyronemataceae</taxon>
        <taxon>Sphaerosporella</taxon>
    </lineage>
</organism>
<sequence length="212" mass="23781">MPNFTCTFVREIQTTSAAAVLLVALPDSTRRVLKLFPPPRPSCPRDPFLRESTAYASLQQHSVANVPRCHGTIEITALRRQLRGSAAWHSAFKQHQRLRGLLLDFIPDATTLMAAPERLLQRPALVDAVVAGLERIHQAGVLHQDTLPRNIMVDAHDRVWWIDFGCALSTAAGRIDPREFEAELEAMRDLLREDVVPAAREGRTPEWWIIGA</sequence>
<dbReference type="Proteomes" id="UP000326924">
    <property type="component" value="Unassembled WGS sequence"/>
</dbReference>
<evidence type="ECO:0000259" key="1">
    <source>
        <dbReference type="PROSITE" id="PS50011"/>
    </source>
</evidence>
<keyword evidence="3" id="KW-1185">Reference proteome</keyword>
<dbReference type="InParanoid" id="A0A5J5F9F0"/>
<proteinExistence type="predicted"/>
<evidence type="ECO:0000313" key="2">
    <source>
        <dbReference type="EMBL" id="KAA8914068.1"/>
    </source>
</evidence>
<name>A0A5J5F9F0_9PEZI</name>
<dbReference type="InterPro" id="IPR011009">
    <property type="entry name" value="Kinase-like_dom_sf"/>
</dbReference>
<dbReference type="EMBL" id="VXIS01000009">
    <property type="protein sequence ID" value="KAA8914068.1"/>
    <property type="molecule type" value="Genomic_DNA"/>
</dbReference>
<dbReference type="PANTHER" id="PTHR37171:SF1">
    <property type="entry name" value="SERINE_THREONINE-PROTEIN KINASE YRZF-RELATED"/>
    <property type="match status" value="1"/>
</dbReference>
<dbReference type="SUPFAM" id="SSF56112">
    <property type="entry name" value="Protein kinase-like (PK-like)"/>
    <property type="match status" value="1"/>
</dbReference>
<comment type="caution">
    <text evidence="2">The sequence shown here is derived from an EMBL/GenBank/DDBJ whole genome shotgun (WGS) entry which is preliminary data.</text>
</comment>
<dbReference type="Gene3D" id="1.10.510.10">
    <property type="entry name" value="Transferase(Phosphotransferase) domain 1"/>
    <property type="match status" value="1"/>
</dbReference>
<dbReference type="AlphaFoldDB" id="A0A5J5F9F0"/>
<reference evidence="2 3" key="1">
    <citation type="submission" date="2019-09" db="EMBL/GenBank/DDBJ databases">
        <title>Draft genome of the ectomycorrhizal ascomycete Sphaerosporella brunnea.</title>
        <authorList>
            <consortium name="DOE Joint Genome Institute"/>
            <person name="Benucci G.M."/>
            <person name="Marozzi G."/>
            <person name="Antonielli L."/>
            <person name="Sanchez S."/>
            <person name="Marco P."/>
            <person name="Wang X."/>
            <person name="Falini L.B."/>
            <person name="Barry K."/>
            <person name="Haridas S."/>
            <person name="Lipzen A."/>
            <person name="Labutti K."/>
            <person name="Grigoriev I.V."/>
            <person name="Murat C."/>
            <person name="Martin F."/>
            <person name="Albertini E."/>
            <person name="Donnini D."/>
            <person name="Bonito G."/>
        </authorList>
    </citation>
    <scope>NUCLEOTIDE SEQUENCE [LARGE SCALE GENOMIC DNA]</scope>
    <source>
        <strain evidence="2 3">Sb_GMNB300</strain>
    </source>
</reference>
<gene>
    <name evidence="2" type="ORF">FN846DRAFT_771494</name>
</gene>
<dbReference type="PROSITE" id="PS50011">
    <property type="entry name" value="PROTEIN_KINASE_DOM"/>
    <property type="match status" value="1"/>
</dbReference>
<dbReference type="OrthoDB" id="2744451at2759"/>